<dbReference type="Proteomes" id="UP000526501">
    <property type="component" value="Unassembled WGS sequence"/>
</dbReference>
<dbReference type="RefSeq" id="WP_185661670.1">
    <property type="nucleotide sequence ID" value="NZ_CAWPOO010000013.1"/>
</dbReference>
<dbReference type="Pfam" id="PF11932">
    <property type="entry name" value="DUF3450"/>
    <property type="match status" value="1"/>
</dbReference>
<sequence length="273" mass="31025">MTIKPSILTSLIHPKRAVALVVISIAPYSIFAQEEAAPASPPNPEAISEAVDTVVDRENQAISTQEQINSISDQTQSLESEYKIVLRELEVVNKYNDQMRAIIGSQEEEISTIEADLAKLQDTQREIVPLLLRMIEALDQFVDADTPFLIEERKGRVEDLKAMMDRGDISIAEKYRKVFDAYQQENNLARNIEATTGNVNYKGESRTVEFLRVGRVAFYFKSLDDKLITRWDTKSNDWVVVEDDSERLNILRAFKIARKEIPVDLLVLPVTKP</sequence>
<accession>A0A7X1E9F8</accession>
<dbReference type="EMBL" id="JACHVC010000013">
    <property type="protein sequence ID" value="MBC2607805.1"/>
    <property type="molecule type" value="Genomic_DNA"/>
</dbReference>
<evidence type="ECO:0000313" key="2">
    <source>
        <dbReference type="Proteomes" id="UP000526501"/>
    </source>
</evidence>
<name>A0A7X1E9F8_9BACT</name>
<keyword evidence="2" id="KW-1185">Reference proteome</keyword>
<gene>
    <name evidence="1" type="ORF">H5P27_17255</name>
</gene>
<proteinExistence type="predicted"/>
<reference evidence="1 2" key="1">
    <citation type="submission" date="2020-07" db="EMBL/GenBank/DDBJ databases">
        <authorList>
            <person name="Feng X."/>
        </authorList>
    </citation>
    <scope>NUCLEOTIDE SEQUENCE [LARGE SCALE GENOMIC DNA]</scope>
    <source>
        <strain evidence="1 2">JCM23202</strain>
    </source>
</reference>
<protein>
    <submittedName>
        <fullName evidence="1">DUF3450 domain-containing protein</fullName>
    </submittedName>
</protein>
<evidence type="ECO:0000313" key="1">
    <source>
        <dbReference type="EMBL" id="MBC2607805.1"/>
    </source>
</evidence>
<dbReference type="InterPro" id="IPR016866">
    <property type="entry name" value="UCP028069"/>
</dbReference>
<dbReference type="AlphaFoldDB" id="A0A7X1E9F8"/>
<dbReference type="PIRSF" id="PIRSF028069">
    <property type="entry name" value="UCP028069"/>
    <property type="match status" value="1"/>
</dbReference>
<comment type="caution">
    <text evidence="1">The sequence shown here is derived from an EMBL/GenBank/DDBJ whole genome shotgun (WGS) entry which is preliminary data.</text>
</comment>
<organism evidence="1 2">
    <name type="scientific">Pelagicoccus albus</name>
    <dbReference type="NCBI Taxonomy" id="415222"/>
    <lineage>
        <taxon>Bacteria</taxon>
        <taxon>Pseudomonadati</taxon>
        <taxon>Verrucomicrobiota</taxon>
        <taxon>Opitutia</taxon>
        <taxon>Puniceicoccales</taxon>
        <taxon>Pelagicoccaceae</taxon>
        <taxon>Pelagicoccus</taxon>
    </lineage>
</organism>